<gene>
    <name evidence="2" type="ORF">CCUR1050_LOCUS17728</name>
</gene>
<dbReference type="EMBL" id="HBEZ01031902">
    <property type="protein sequence ID" value="CAD8640044.1"/>
    <property type="molecule type" value="Transcribed_RNA"/>
</dbReference>
<sequence length="115" mass="12636">MFFSFLALVAGIIILVDADCWIPARHINDLCEIAARNNTPAQRRLLWESGGPDYVVQAAEYQGINERYRGDGGTIPYTGPNSGQRMLTASSTACSIFSPRLSVCCSFRCKDIDSI</sequence>
<name>A0A7S0QI26_9CRYP</name>
<evidence type="ECO:0000313" key="2">
    <source>
        <dbReference type="EMBL" id="CAD8640044.1"/>
    </source>
</evidence>
<organism evidence="2">
    <name type="scientific">Cryptomonas curvata</name>
    <dbReference type="NCBI Taxonomy" id="233186"/>
    <lineage>
        <taxon>Eukaryota</taxon>
        <taxon>Cryptophyceae</taxon>
        <taxon>Cryptomonadales</taxon>
        <taxon>Cryptomonadaceae</taxon>
        <taxon>Cryptomonas</taxon>
    </lineage>
</organism>
<proteinExistence type="predicted"/>
<evidence type="ECO:0000256" key="1">
    <source>
        <dbReference type="SAM" id="SignalP"/>
    </source>
</evidence>
<feature type="chain" id="PRO_5031493076" evidence="1">
    <location>
        <begin position="19"/>
        <end position="115"/>
    </location>
</feature>
<keyword evidence="1" id="KW-0732">Signal</keyword>
<protein>
    <submittedName>
        <fullName evidence="2">Uncharacterized protein</fullName>
    </submittedName>
</protein>
<reference evidence="2" key="1">
    <citation type="submission" date="2021-01" db="EMBL/GenBank/DDBJ databases">
        <authorList>
            <person name="Corre E."/>
            <person name="Pelletier E."/>
            <person name="Niang G."/>
            <person name="Scheremetjew M."/>
            <person name="Finn R."/>
            <person name="Kale V."/>
            <person name="Holt S."/>
            <person name="Cochrane G."/>
            <person name="Meng A."/>
            <person name="Brown T."/>
            <person name="Cohen L."/>
        </authorList>
    </citation>
    <scope>NUCLEOTIDE SEQUENCE</scope>
    <source>
        <strain evidence="2">CCAP979/52</strain>
    </source>
</reference>
<feature type="signal peptide" evidence="1">
    <location>
        <begin position="1"/>
        <end position="18"/>
    </location>
</feature>
<dbReference type="AlphaFoldDB" id="A0A7S0QI26"/>
<accession>A0A7S0QI26</accession>